<dbReference type="EMBL" id="JBHUIO010000011">
    <property type="protein sequence ID" value="MFD2171541.1"/>
    <property type="molecule type" value="Genomic_DNA"/>
</dbReference>
<reference evidence="2" key="1">
    <citation type="journal article" date="2019" name="Int. J. Syst. Evol. Microbiol.">
        <title>The Global Catalogue of Microorganisms (GCM) 10K type strain sequencing project: providing services to taxonomists for standard genome sequencing and annotation.</title>
        <authorList>
            <consortium name="The Broad Institute Genomics Platform"/>
            <consortium name="The Broad Institute Genome Sequencing Center for Infectious Disease"/>
            <person name="Wu L."/>
            <person name="Ma J."/>
        </authorList>
    </citation>
    <scope>NUCLEOTIDE SEQUENCE [LARGE SCALE GENOMIC DNA]</scope>
    <source>
        <strain evidence="2">CGMCC 1.13574</strain>
    </source>
</reference>
<dbReference type="PANTHER" id="PTHR39179:SF3">
    <property type="entry name" value="COTS-RELATED PROTEIN"/>
    <property type="match status" value="1"/>
</dbReference>
<keyword evidence="2" id="KW-1185">Reference proteome</keyword>
<name>A0ABW5A1T2_9BACL</name>
<accession>A0ABW5A1T2</accession>
<evidence type="ECO:0008006" key="3">
    <source>
        <dbReference type="Google" id="ProtNLM"/>
    </source>
</evidence>
<protein>
    <recommendedName>
        <fullName evidence="3">Aminoglycoside phosphotransferase domain-containing protein</fullName>
    </recommendedName>
</protein>
<evidence type="ECO:0000313" key="2">
    <source>
        <dbReference type="Proteomes" id="UP001597343"/>
    </source>
</evidence>
<dbReference type="InterPro" id="IPR011009">
    <property type="entry name" value="Kinase-like_dom_sf"/>
</dbReference>
<organism evidence="1 2">
    <name type="scientific">Tumebacillus lipolyticus</name>
    <dbReference type="NCBI Taxonomy" id="1280370"/>
    <lineage>
        <taxon>Bacteria</taxon>
        <taxon>Bacillati</taxon>
        <taxon>Bacillota</taxon>
        <taxon>Bacilli</taxon>
        <taxon>Bacillales</taxon>
        <taxon>Alicyclobacillaceae</taxon>
        <taxon>Tumebacillus</taxon>
    </lineage>
</organism>
<dbReference type="PANTHER" id="PTHR39179">
    <property type="entry name" value="SPORE COAT PROTEIN I"/>
    <property type="match status" value="1"/>
</dbReference>
<dbReference type="SUPFAM" id="SSF56112">
    <property type="entry name" value="Protein kinase-like (PK-like)"/>
    <property type="match status" value="1"/>
</dbReference>
<dbReference type="InterPro" id="IPR047175">
    <property type="entry name" value="CotS-like"/>
</dbReference>
<evidence type="ECO:0000313" key="1">
    <source>
        <dbReference type="EMBL" id="MFD2171541.1"/>
    </source>
</evidence>
<dbReference type="Proteomes" id="UP001597343">
    <property type="component" value="Unassembled WGS sequence"/>
</dbReference>
<gene>
    <name evidence="1" type="ORF">ACFSOY_16390</name>
</gene>
<dbReference type="Gene3D" id="3.30.200.20">
    <property type="entry name" value="Phosphorylase Kinase, domain 1"/>
    <property type="match status" value="1"/>
</dbReference>
<dbReference type="Gene3D" id="3.90.1200.10">
    <property type="match status" value="1"/>
</dbReference>
<proteinExistence type="predicted"/>
<sequence length="332" mass="38132">MLSVQHLLETHWQLAVEKVIPVGPVWKIEAVQGDFCLKRGKRSLSRLMFDHHAIEYLWRQGFTRTPRLIPTVHGEAINRTDDGNFFLTRWVGRPLNPHAKAEWLAAAAVLGDFHQLSSGLSLPPQSTAVFFSSRWTRRFAERTEELQLALATLERPQNAFEDVVRRDAAQILSQAKRATDLLMRSDYERMVQKVQRMPSLVHGNVKGENFAIDAHGQVSLIDFDAFRLDVPASDLVNLFQNVLPGLNWSPEDALDILAAYHRARPVAPAEIEVLLALLSFPHQAYKELHKYKQQADRPLEKALRKWHPAVNEMYQTDEFLKKWAILLEKRVQ</sequence>
<dbReference type="RefSeq" id="WP_386048448.1">
    <property type="nucleotide sequence ID" value="NZ_JBHUIO010000011.1"/>
</dbReference>
<comment type="caution">
    <text evidence="1">The sequence shown here is derived from an EMBL/GenBank/DDBJ whole genome shotgun (WGS) entry which is preliminary data.</text>
</comment>